<feature type="domain" description="NAD(P)-binding" evidence="1">
    <location>
        <begin position="11"/>
        <end position="171"/>
    </location>
</feature>
<proteinExistence type="predicted"/>
<dbReference type="Proteomes" id="UP000216533">
    <property type="component" value="Unassembled WGS sequence"/>
</dbReference>
<dbReference type="Gene3D" id="3.40.50.720">
    <property type="entry name" value="NAD(P)-binding Rossmann-like Domain"/>
    <property type="match status" value="1"/>
</dbReference>
<evidence type="ECO:0000313" key="2">
    <source>
        <dbReference type="EMBL" id="OYN86442.1"/>
    </source>
</evidence>
<evidence type="ECO:0000259" key="1">
    <source>
        <dbReference type="Pfam" id="PF13460"/>
    </source>
</evidence>
<reference evidence="2 3" key="1">
    <citation type="submission" date="2017-07" db="EMBL/GenBank/DDBJ databases">
        <title>Draft whole genome sequences of clinical Proprionibacteriaceae strains.</title>
        <authorList>
            <person name="Bernier A.-M."/>
            <person name="Bernard K."/>
            <person name="Domingo M.-C."/>
        </authorList>
    </citation>
    <scope>NUCLEOTIDE SEQUENCE [LARGE SCALE GENOMIC DNA]</scope>
    <source>
        <strain evidence="2 3">NML 160184</strain>
    </source>
</reference>
<dbReference type="InterPro" id="IPR016040">
    <property type="entry name" value="NAD(P)-bd_dom"/>
</dbReference>
<dbReference type="RefSeq" id="WP_094451010.1">
    <property type="nucleotide sequence ID" value="NZ_NMVI01000018.1"/>
</dbReference>
<protein>
    <submittedName>
        <fullName evidence="2">NAD-dependent epimerase</fullName>
    </submittedName>
</protein>
<comment type="caution">
    <text evidence="2">The sequence shown here is derived from an EMBL/GenBank/DDBJ whole genome shotgun (WGS) entry which is preliminary data.</text>
</comment>
<dbReference type="EMBL" id="NMVI01000018">
    <property type="protein sequence ID" value="OYN86442.1"/>
    <property type="molecule type" value="Genomic_DNA"/>
</dbReference>
<dbReference type="PANTHER" id="PTHR43355">
    <property type="entry name" value="FLAVIN REDUCTASE (NADPH)"/>
    <property type="match status" value="1"/>
</dbReference>
<dbReference type="InterPro" id="IPR051606">
    <property type="entry name" value="Polyketide_Oxido-like"/>
</dbReference>
<name>A0A255EAK9_9ACTN</name>
<dbReference type="PANTHER" id="PTHR43355:SF2">
    <property type="entry name" value="FLAVIN REDUCTASE (NADPH)"/>
    <property type="match status" value="1"/>
</dbReference>
<dbReference type="Pfam" id="PF13460">
    <property type="entry name" value="NAD_binding_10"/>
    <property type="match status" value="1"/>
</dbReference>
<dbReference type="SUPFAM" id="SSF51735">
    <property type="entry name" value="NAD(P)-binding Rossmann-fold domains"/>
    <property type="match status" value="1"/>
</dbReference>
<dbReference type="InterPro" id="IPR036291">
    <property type="entry name" value="NAD(P)-bd_dom_sf"/>
</dbReference>
<evidence type="ECO:0000313" key="3">
    <source>
        <dbReference type="Proteomes" id="UP000216533"/>
    </source>
</evidence>
<organism evidence="2 3">
    <name type="scientific">Parenemella sanctibonifatiensis</name>
    <dbReference type="NCBI Taxonomy" id="2016505"/>
    <lineage>
        <taxon>Bacteria</taxon>
        <taxon>Bacillati</taxon>
        <taxon>Actinomycetota</taxon>
        <taxon>Actinomycetes</taxon>
        <taxon>Propionibacteriales</taxon>
        <taxon>Propionibacteriaceae</taxon>
        <taxon>Parenemella</taxon>
    </lineage>
</organism>
<gene>
    <name evidence="2" type="ORF">CGZ92_08825</name>
</gene>
<sequence>MSKTISITVLGATGFAGANIVTEALQRGHQVTAVSRSAAEIPGVRTVQGSILDLAVLDQALEGAEVVVGALSPRGDMAGRVADAYAQVADKIAGSDTRFIVVGGFGSMKAADGGRIVDGPDFPAPFRAESRELFSTLEALRGRDDVNWTYVSPAADFGSYIEDQKRRGTYRLGTDVPIFDAEGRSAISGPDYAIGIVDEVEKAEHGREHISLAY</sequence>
<dbReference type="AlphaFoldDB" id="A0A255EAK9"/>
<accession>A0A255EAK9</accession>
<dbReference type="GO" id="GO:0016646">
    <property type="term" value="F:oxidoreductase activity, acting on the CH-NH group of donors, NAD or NADP as acceptor"/>
    <property type="evidence" value="ECO:0007669"/>
    <property type="project" value="TreeGrafter"/>
</dbReference>